<feature type="domain" description="C-type lectin" evidence="2">
    <location>
        <begin position="206"/>
        <end position="270"/>
    </location>
</feature>
<dbReference type="PANTHER" id="PTHR22799">
    <property type="entry name" value="TETRANECTIN-RELATED"/>
    <property type="match status" value="1"/>
</dbReference>
<comment type="caution">
    <text evidence="3">The sequence shown here is derived from an EMBL/GenBank/DDBJ whole genome shotgun (WGS) entry which is preliminary data.</text>
</comment>
<evidence type="ECO:0000259" key="2">
    <source>
        <dbReference type="PROSITE" id="PS50041"/>
    </source>
</evidence>
<dbReference type="InterPro" id="IPR051663">
    <property type="entry name" value="CLec_Tetranectin-domain"/>
</dbReference>
<dbReference type="InterPro" id="IPR001304">
    <property type="entry name" value="C-type_lectin-like"/>
</dbReference>
<dbReference type="SUPFAM" id="SSF56436">
    <property type="entry name" value="C-type lectin-like"/>
    <property type="match status" value="1"/>
</dbReference>
<keyword evidence="4" id="KW-1185">Reference proteome</keyword>
<proteinExistence type="predicted"/>
<dbReference type="EMBL" id="CAXKWB010061801">
    <property type="protein sequence ID" value="CAL4184416.1"/>
    <property type="molecule type" value="Genomic_DNA"/>
</dbReference>
<protein>
    <recommendedName>
        <fullName evidence="2">C-type lectin domain-containing protein</fullName>
    </recommendedName>
</protein>
<evidence type="ECO:0000256" key="1">
    <source>
        <dbReference type="ARBA" id="ARBA00022734"/>
    </source>
</evidence>
<name>A0AAV2SHT9_MEGNR</name>
<dbReference type="CDD" id="cd00037">
    <property type="entry name" value="CLECT"/>
    <property type="match status" value="1"/>
</dbReference>
<dbReference type="PROSITE" id="PS50041">
    <property type="entry name" value="C_TYPE_LECTIN_2"/>
    <property type="match status" value="1"/>
</dbReference>
<evidence type="ECO:0000313" key="3">
    <source>
        <dbReference type="EMBL" id="CAL4184416.1"/>
    </source>
</evidence>
<dbReference type="GO" id="GO:0005615">
    <property type="term" value="C:extracellular space"/>
    <property type="evidence" value="ECO:0007669"/>
    <property type="project" value="TreeGrafter"/>
</dbReference>
<feature type="non-terminal residue" evidence="3">
    <location>
        <position position="303"/>
    </location>
</feature>
<evidence type="ECO:0000313" key="4">
    <source>
        <dbReference type="Proteomes" id="UP001497623"/>
    </source>
</evidence>
<organism evidence="3 4">
    <name type="scientific">Meganyctiphanes norvegica</name>
    <name type="common">Northern krill</name>
    <name type="synonym">Thysanopoda norvegica</name>
    <dbReference type="NCBI Taxonomy" id="48144"/>
    <lineage>
        <taxon>Eukaryota</taxon>
        <taxon>Metazoa</taxon>
        <taxon>Ecdysozoa</taxon>
        <taxon>Arthropoda</taxon>
        <taxon>Crustacea</taxon>
        <taxon>Multicrustacea</taxon>
        <taxon>Malacostraca</taxon>
        <taxon>Eumalacostraca</taxon>
        <taxon>Eucarida</taxon>
        <taxon>Euphausiacea</taxon>
        <taxon>Euphausiidae</taxon>
        <taxon>Meganyctiphanes</taxon>
    </lineage>
</organism>
<dbReference type="AlphaFoldDB" id="A0AAV2SHT9"/>
<dbReference type="GO" id="GO:0030246">
    <property type="term" value="F:carbohydrate binding"/>
    <property type="evidence" value="ECO:0007669"/>
    <property type="project" value="UniProtKB-KW"/>
</dbReference>
<sequence>MVFLKPIVDIFLVVKLAVKFSELLSSSGNQYLIIGNGLPIALFLVLGMAPTKGQSTLGRSYSSKTLLIKTLYADLLILTNGQLPCTKIAFLPPNTTTHLQPMDAGQPTVERFSVDEQAHLNECIQDSLDQMQRALPDHRILTADQYTAADNDLSTESELSVEEAVNIVLTHDPEETSDGDEPAVQPSTPAPSSGYQLLAYLCSAIFWLGANDIVTEGSWNWANGQPMGNIFPWANGQPDNKGNDEDCLMVNWSGGYHDDNCRHVWRYICELGIGNTPRTKKIVQNKLEELPESMIVNGSDFES</sequence>
<keyword evidence="1" id="KW-0430">Lectin</keyword>
<accession>A0AAV2SHT9</accession>
<dbReference type="PANTHER" id="PTHR22799:SF6">
    <property type="entry name" value="C-TYPE LECTIN DOMAIN FAMILY 4 MEMBER M-LIKE"/>
    <property type="match status" value="1"/>
</dbReference>
<dbReference type="InterPro" id="IPR016187">
    <property type="entry name" value="CTDL_fold"/>
</dbReference>
<dbReference type="Proteomes" id="UP001497623">
    <property type="component" value="Unassembled WGS sequence"/>
</dbReference>
<dbReference type="Pfam" id="PF00059">
    <property type="entry name" value="Lectin_C"/>
    <property type="match status" value="1"/>
</dbReference>
<dbReference type="Gene3D" id="3.10.100.10">
    <property type="entry name" value="Mannose-Binding Protein A, subunit A"/>
    <property type="match status" value="1"/>
</dbReference>
<reference evidence="3 4" key="1">
    <citation type="submission" date="2024-05" db="EMBL/GenBank/DDBJ databases">
        <authorList>
            <person name="Wallberg A."/>
        </authorList>
    </citation>
    <scope>NUCLEOTIDE SEQUENCE [LARGE SCALE GENOMIC DNA]</scope>
</reference>
<dbReference type="InterPro" id="IPR016186">
    <property type="entry name" value="C-type_lectin-like/link_sf"/>
</dbReference>
<gene>
    <name evidence="3" type="ORF">MNOR_LOCUS35845</name>
</gene>